<dbReference type="Gene3D" id="3.90.70.80">
    <property type="match status" value="1"/>
</dbReference>
<feature type="domain" description="OTU" evidence="3">
    <location>
        <begin position="52"/>
        <end position="162"/>
    </location>
</feature>
<dbReference type="PANTHER" id="PTHR12419">
    <property type="entry name" value="OTU DOMAIN CONTAINING PROTEIN"/>
    <property type="match status" value="1"/>
</dbReference>
<protein>
    <submittedName>
        <fullName evidence="4">OTU domain-containing protein 6B</fullName>
    </submittedName>
</protein>
<evidence type="ECO:0000313" key="5">
    <source>
        <dbReference type="Proteomes" id="UP000593562"/>
    </source>
</evidence>
<sequence>MADTQVSEGTLSEAVPENESQKRQETRDEMLSRHRREIRKEACSSWINCKRNKARWALPLSSCRRSAVEELRRMAAAYMRKHASDFVPFFLSENAAEWDSDESVAKRFEDYCNEVESTAVWGGQLELETLTHCLRKPIRIFSGSFPDVEMGKGVQVSGYLIE</sequence>
<dbReference type="InterPro" id="IPR038765">
    <property type="entry name" value="Papain-like_cys_pep_sf"/>
</dbReference>
<feature type="region of interest" description="Disordered" evidence="2">
    <location>
        <begin position="1"/>
        <end position="33"/>
    </location>
</feature>
<evidence type="ECO:0000259" key="3">
    <source>
        <dbReference type="PROSITE" id="PS50802"/>
    </source>
</evidence>
<accession>A0A7J7CBG0</accession>
<dbReference type="AlphaFoldDB" id="A0A7J7CBG0"/>
<dbReference type="GO" id="GO:0004843">
    <property type="term" value="F:cysteine-type deubiquitinase activity"/>
    <property type="evidence" value="ECO:0007669"/>
    <property type="project" value="TreeGrafter"/>
</dbReference>
<feature type="compositionally biased region" description="Polar residues" evidence="2">
    <location>
        <begin position="1"/>
        <end position="10"/>
    </location>
</feature>
<dbReference type="EMBL" id="JAAARO010000018">
    <property type="protein sequence ID" value="KAF5731478.1"/>
    <property type="molecule type" value="Genomic_DNA"/>
</dbReference>
<dbReference type="GO" id="GO:0016579">
    <property type="term" value="P:protein deubiquitination"/>
    <property type="evidence" value="ECO:0007669"/>
    <property type="project" value="TreeGrafter"/>
</dbReference>
<comment type="caution">
    <text evidence="4">The sequence shown here is derived from an EMBL/GenBank/DDBJ whole genome shotgun (WGS) entry which is preliminary data.</text>
</comment>
<name>A0A7J7CBG0_TRIWF</name>
<evidence type="ECO:0000256" key="1">
    <source>
        <dbReference type="ARBA" id="ARBA00010407"/>
    </source>
</evidence>
<dbReference type="InterPro" id="IPR050704">
    <property type="entry name" value="Peptidase_C85-like"/>
</dbReference>
<gene>
    <name evidence="4" type="ORF">HS088_TW18G00156</name>
</gene>
<organism evidence="4 5">
    <name type="scientific">Tripterygium wilfordii</name>
    <name type="common">Thunder God vine</name>
    <dbReference type="NCBI Taxonomy" id="458696"/>
    <lineage>
        <taxon>Eukaryota</taxon>
        <taxon>Viridiplantae</taxon>
        <taxon>Streptophyta</taxon>
        <taxon>Embryophyta</taxon>
        <taxon>Tracheophyta</taxon>
        <taxon>Spermatophyta</taxon>
        <taxon>Magnoliopsida</taxon>
        <taxon>eudicotyledons</taxon>
        <taxon>Gunneridae</taxon>
        <taxon>Pentapetalae</taxon>
        <taxon>rosids</taxon>
        <taxon>fabids</taxon>
        <taxon>Celastrales</taxon>
        <taxon>Celastraceae</taxon>
        <taxon>Tripterygium</taxon>
    </lineage>
</organism>
<proteinExistence type="inferred from homology"/>
<dbReference type="Pfam" id="PF02338">
    <property type="entry name" value="OTU"/>
    <property type="match status" value="1"/>
</dbReference>
<dbReference type="PROSITE" id="PS50802">
    <property type="entry name" value="OTU"/>
    <property type="match status" value="1"/>
</dbReference>
<evidence type="ECO:0000256" key="2">
    <source>
        <dbReference type="SAM" id="MobiDB-lite"/>
    </source>
</evidence>
<reference evidence="4 5" key="1">
    <citation type="journal article" date="2020" name="Nat. Commun.">
        <title>Genome of Tripterygium wilfordii and identification of cytochrome P450 involved in triptolide biosynthesis.</title>
        <authorList>
            <person name="Tu L."/>
            <person name="Su P."/>
            <person name="Zhang Z."/>
            <person name="Gao L."/>
            <person name="Wang J."/>
            <person name="Hu T."/>
            <person name="Zhou J."/>
            <person name="Zhang Y."/>
            <person name="Zhao Y."/>
            <person name="Liu Y."/>
            <person name="Song Y."/>
            <person name="Tong Y."/>
            <person name="Lu Y."/>
            <person name="Yang J."/>
            <person name="Xu C."/>
            <person name="Jia M."/>
            <person name="Peters R.J."/>
            <person name="Huang L."/>
            <person name="Gao W."/>
        </authorList>
    </citation>
    <scope>NUCLEOTIDE SEQUENCE [LARGE SCALE GENOMIC DNA]</scope>
    <source>
        <strain evidence="5">cv. XIE 37</strain>
        <tissue evidence="4">Leaf</tissue>
    </source>
</reference>
<feature type="compositionally biased region" description="Basic and acidic residues" evidence="2">
    <location>
        <begin position="19"/>
        <end position="33"/>
    </location>
</feature>
<keyword evidence="5" id="KW-1185">Reference proteome</keyword>
<evidence type="ECO:0000313" key="4">
    <source>
        <dbReference type="EMBL" id="KAF5731478.1"/>
    </source>
</evidence>
<dbReference type="InParanoid" id="A0A7J7CBG0"/>
<dbReference type="SUPFAM" id="SSF54001">
    <property type="entry name" value="Cysteine proteinases"/>
    <property type="match status" value="1"/>
</dbReference>
<dbReference type="InterPro" id="IPR003323">
    <property type="entry name" value="OTU_dom"/>
</dbReference>
<dbReference type="Proteomes" id="UP000593562">
    <property type="component" value="Unassembled WGS sequence"/>
</dbReference>
<comment type="similarity">
    <text evidence="1">Belongs to the peptidase C85 family.</text>
</comment>
<dbReference type="PANTHER" id="PTHR12419:SF10">
    <property type="entry name" value="DEUBIQUITINASE OTUD6B"/>
    <property type="match status" value="1"/>
</dbReference>